<dbReference type="AlphaFoldDB" id="A0A3R7BAH3"/>
<name>A0A3R7BAH3_APHAT</name>
<feature type="region of interest" description="Disordered" evidence="1">
    <location>
        <begin position="291"/>
        <end position="311"/>
    </location>
</feature>
<accession>A0A3R7BAH3</accession>
<dbReference type="VEuPathDB" id="FungiDB:H257_01175"/>
<dbReference type="SUPFAM" id="SSF53474">
    <property type="entry name" value="alpha/beta-Hydrolases"/>
    <property type="match status" value="1"/>
</dbReference>
<keyword evidence="2" id="KW-0812">Transmembrane</keyword>
<dbReference type="Gene3D" id="3.40.50.1820">
    <property type="entry name" value="alpha/beta hydrolase"/>
    <property type="match status" value="1"/>
</dbReference>
<feature type="transmembrane region" description="Helical" evidence="2">
    <location>
        <begin position="260"/>
        <end position="280"/>
    </location>
</feature>
<keyword evidence="2" id="KW-1133">Transmembrane helix</keyword>
<evidence type="ECO:0000256" key="2">
    <source>
        <dbReference type="SAM" id="Phobius"/>
    </source>
</evidence>
<reference evidence="3 4" key="1">
    <citation type="submission" date="2018-08" db="EMBL/GenBank/DDBJ databases">
        <title>Aphanomyces genome sequencing and annotation.</title>
        <authorList>
            <person name="Minardi D."/>
            <person name="Oidtmann B."/>
            <person name="Van Der Giezen M."/>
            <person name="Studholme D.J."/>
        </authorList>
    </citation>
    <scope>NUCLEOTIDE SEQUENCE [LARGE SCALE GENOMIC DNA]</scope>
    <source>
        <strain evidence="3 4">Da</strain>
    </source>
</reference>
<sequence>RPPHYASCGNRWFNLSLVDYALLSQAAYFNPQNNQLKDFVASVFPSASALPMFDIRLPENYTAHGSKVEFFEAYSKDLNVSVISVRGTDVGRFRDFIEDAKMYAEPVIFVILSSIFPTIRMWPDVTFSTLIELYHEMATMFGLTHEYWYYHELLQYVKSIHDRNVILTGHSLGGAIVSPDSSNGPPYTPPFVWSDVVVVSSITCDTPHLSMQLSCHMIQGTLCNLLQHCGDDRGRFSSCQFEHRITSLSQDVFEAVFVDVLSPTTLSGLLMAVALVLSLVRHKIITHRRLSVTASSPSPNNHKTSHDPSRE</sequence>
<keyword evidence="2" id="KW-0472">Membrane</keyword>
<evidence type="ECO:0000256" key="1">
    <source>
        <dbReference type="SAM" id="MobiDB-lite"/>
    </source>
</evidence>
<evidence type="ECO:0000313" key="4">
    <source>
        <dbReference type="Proteomes" id="UP000285430"/>
    </source>
</evidence>
<comment type="caution">
    <text evidence="3">The sequence shown here is derived from an EMBL/GenBank/DDBJ whole genome shotgun (WGS) entry which is preliminary data.</text>
</comment>
<evidence type="ECO:0000313" key="3">
    <source>
        <dbReference type="EMBL" id="RHZ03724.1"/>
    </source>
</evidence>
<feature type="non-terminal residue" evidence="3">
    <location>
        <position position="1"/>
    </location>
</feature>
<protein>
    <submittedName>
        <fullName evidence="3">Uncharacterized protein</fullName>
    </submittedName>
</protein>
<feature type="compositionally biased region" description="Polar residues" evidence="1">
    <location>
        <begin position="292"/>
        <end position="302"/>
    </location>
</feature>
<organism evidence="3 4">
    <name type="scientific">Aphanomyces astaci</name>
    <name type="common">Crayfish plague agent</name>
    <dbReference type="NCBI Taxonomy" id="112090"/>
    <lineage>
        <taxon>Eukaryota</taxon>
        <taxon>Sar</taxon>
        <taxon>Stramenopiles</taxon>
        <taxon>Oomycota</taxon>
        <taxon>Saprolegniomycetes</taxon>
        <taxon>Saprolegniales</taxon>
        <taxon>Verrucalvaceae</taxon>
        <taxon>Aphanomyces</taxon>
    </lineage>
</organism>
<proteinExistence type="predicted"/>
<dbReference type="EMBL" id="QUTH01007898">
    <property type="protein sequence ID" value="RHZ03724.1"/>
    <property type="molecule type" value="Genomic_DNA"/>
</dbReference>
<dbReference type="InterPro" id="IPR029058">
    <property type="entry name" value="AB_hydrolase_fold"/>
</dbReference>
<gene>
    <name evidence="3" type="ORF">DYB37_009307</name>
</gene>
<dbReference type="Proteomes" id="UP000285430">
    <property type="component" value="Unassembled WGS sequence"/>
</dbReference>